<reference evidence="1" key="1">
    <citation type="submission" date="2018-05" db="EMBL/GenBank/DDBJ databases">
        <title>Draft genome of Mucuna pruriens seed.</title>
        <authorList>
            <person name="Nnadi N.E."/>
            <person name="Vos R."/>
            <person name="Hasami M.H."/>
            <person name="Devisetty U.K."/>
            <person name="Aguiy J.C."/>
        </authorList>
    </citation>
    <scope>NUCLEOTIDE SEQUENCE [LARGE SCALE GENOMIC DNA]</scope>
    <source>
        <strain evidence="1">JCA_2017</strain>
    </source>
</reference>
<dbReference type="OrthoDB" id="1723222at2759"/>
<dbReference type="AlphaFoldDB" id="A0A371HKY1"/>
<proteinExistence type="predicted"/>
<protein>
    <submittedName>
        <fullName evidence="1">Uncharacterized protein</fullName>
    </submittedName>
</protein>
<sequence length="100" mass="11014">MDSAGDVSLSDCLSHSKAETAVVGAGSATLGAYEYSRIYKEKVKHFHDSRILRKEFKVGQKLYHEGLNLSSIMCEVEIITLTESIIPKNPPEAVPKSPYT</sequence>
<evidence type="ECO:0000313" key="1">
    <source>
        <dbReference type="EMBL" id="RDY03457.1"/>
    </source>
</evidence>
<name>A0A371HKY1_MUCPR</name>
<organism evidence="1 2">
    <name type="scientific">Mucuna pruriens</name>
    <name type="common">Velvet bean</name>
    <name type="synonym">Dolichos pruriens</name>
    <dbReference type="NCBI Taxonomy" id="157652"/>
    <lineage>
        <taxon>Eukaryota</taxon>
        <taxon>Viridiplantae</taxon>
        <taxon>Streptophyta</taxon>
        <taxon>Embryophyta</taxon>
        <taxon>Tracheophyta</taxon>
        <taxon>Spermatophyta</taxon>
        <taxon>Magnoliopsida</taxon>
        <taxon>eudicotyledons</taxon>
        <taxon>Gunneridae</taxon>
        <taxon>Pentapetalae</taxon>
        <taxon>rosids</taxon>
        <taxon>fabids</taxon>
        <taxon>Fabales</taxon>
        <taxon>Fabaceae</taxon>
        <taxon>Papilionoideae</taxon>
        <taxon>50 kb inversion clade</taxon>
        <taxon>NPAAA clade</taxon>
        <taxon>indigoferoid/millettioid clade</taxon>
        <taxon>Phaseoleae</taxon>
        <taxon>Mucuna</taxon>
    </lineage>
</organism>
<evidence type="ECO:0000313" key="2">
    <source>
        <dbReference type="Proteomes" id="UP000257109"/>
    </source>
</evidence>
<accession>A0A371HKY1</accession>
<gene>
    <name evidence="1" type="ORF">CR513_12969</name>
</gene>
<feature type="non-terminal residue" evidence="1">
    <location>
        <position position="1"/>
    </location>
</feature>
<keyword evidence="2" id="KW-1185">Reference proteome</keyword>
<comment type="caution">
    <text evidence="1">The sequence shown here is derived from an EMBL/GenBank/DDBJ whole genome shotgun (WGS) entry which is preliminary data.</text>
</comment>
<dbReference type="Proteomes" id="UP000257109">
    <property type="component" value="Unassembled WGS sequence"/>
</dbReference>
<dbReference type="EMBL" id="QJKJ01002299">
    <property type="protein sequence ID" value="RDY03457.1"/>
    <property type="molecule type" value="Genomic_DNA"/>
</dbReference>